<proteinExistence type="predicted"/>
<accession>A0ABW5QUB8</accession>
<gene>
    <name evidence="2" type="ORF">ACFSW5_06465</name>
</gene>
<sequence>MITGGIASGKADFGISYADDILQAREKGIPVVGLMTTYQRVPQVLISHEENAADDFTELNGRTLYITPGTLYWKFIKNEYKLDGVKEMNYSGQLVNFIDDPMAVNQGYITNEPFTLQKQNIGVSYLKVADSGYANYGNVLFTAEEHMKQHPDIVRSVV</sequence>
<protein>
    <submittedName>
        <fullName evidence="2">ABC transporter substrate-binding protein</fullName>
    </submittedName>
</protein>
<reference evidence="3" key="1">
    <citation type="journal article" date="2019" name="Int. J. Syst. Evol. Microbiol.">
        <title>The Global Catalogue of Microorganisms (GCM) 10K type strain sequencing project: providing services to taxonomists for standard genome sequencing and annotation.</title>
        <authorList>
            <consortium name="The Broad Institute Genomics Platform"/>
            <consortium name="The Broad Institute Genome Sequencing Center for Infectious Disease"/>
            <person name="Wu L."/>
            <person name="Ma J."/>
        </authorList>
    </citation>
    <scope>NUCLEOTIDE SEQUENCE [LARGE SCALE GENOMIC DNA]</scope>
    <source>
        <strain evidence="3">TISTR 1827</strain>
    </source>
</reference>
<feature type="domain" description="SsuA/THI5-like" evidence="1">
    <location>
        <begin position="6"/>
        <end position="157"/>
    </location>
</feature>
<dbReference type="PANTHER" id="PTHR31528">
    <property type="entry name" value="4-AMINO-5-HYDROXYMETHYL-2-METHYLPYRIMIDINE PHOSPHATE SYNTHASE THI11-RELATED"/>
    <property type="match status" value="1"/>
</dbReference>
<dbReference type="Gene3D" id="3.40.190.10">
    <property type="entry name" value="Periplasmic binding protein-like II"/>
    <property type="match status" value="2"/>
</dbReference>
<evidence type="ECO:0000259" key="1">
    <source>
        <dbReference type="Pfam" id="PF09084"/>
    </source>
</evidence>
<dbReference type="InterPro" id="IPR015168">
    <property type="entry name" value="SsuA/THI5"/>
</dbReference>
<organism evidence="2 3">
    <name type="scientific">Paenibacillus thailandensis</name>
    <dbReference type="NCBI Taxonomy" id="393250"/>
    <lineage>
        <taxon>Bacteria</taxon>
        <taxon>Bacillati</taxon>
        <taxon>Bacillota</taxon>
        <taxon>Bacilli</taxon>
        <taxon>Bacillales</taxon>
        <taxon>Paenibacillaceae</taxon>
        <taxon>Paenibacillus</taxon>
    </lineage>
</organism>
<dbReference type="RefSeq" id="WP_379270585.1">
    <property type="nucleotide sequence ID" value="NZ_JBHUGT010000032.1"/>
</dbReference>
<dbReference type="Pfam" id="PF09084">
    <property type="entry name" value="NMT1"/>
    <property type="match status" value="1"/>
</dbReference>
<dbReference type="Proteomes" id="UP001597493">
    <property type="component" value="Unassembled WGS sequence"/>
</dbReference>
<evidence type="ECO:0000313" key="3">
    <source>
        <dbReference type="Proteomes" id="UP001597493"/>
    </source>
</evidence>
<dbReference type="SUPFAM" id="SSF53850">
    <property type="entry name" value="Periplasmic binding protein-like II"/>
    <property type="match status" value="1"/>
</dbReference>
<dbReference type="PANTHER" id="PTHR31528:SF3">
    <property type="entry name" value="THIAMINE BIOSYNTHESIS PROTEIN HI_0357-RELATED"/>
    <property type="match status" value="1"/>
</dbReference>
<evidence type="ECO:0000313" key="2">
    <source>
        <dbReference type="EMBL" id="MFD2659909.1"/>
    </source>
</evidence>
<comment type="caution">
    <text evidence="2">The sequence shown here is derived from an EMBL/GenBank/DDBJ whole genome shotgun (WGS) entry which is preliminary data.</text>
</comment>
<dbReference type="EMBL" id="JBHUMY010000006">
    <property type="protein sequence ID" value="MFD2659909.1"/>
    <property type="molecule type" value="Genomic_DNA"/>
</dbReference>
<keyword evidence="3" id="KW-1185">Reference proteome</keyword>
<dbReference type="InterPro" id="IPR027939">
    <property type="entry name" value="NMT1/THI5"/>
</dbReference>
<name>A0ABW5QUB8_9BACL</name>